<protein>
    <submittedName>
        <fullName evidence="1">Uncharacterized protein</fullName>
    </submittedName>
</protein>
<accession>A0ACB8TS71</accession>
<reference evidence="1" key="1">
    <citation type="journal article" date="2021" name="Environ. Microbiol.">
        <title>Gene family expansions and transcriptome signatures uncover fungal adaptations to wood decay.</title>
        <authorList>
            <person name="Hage H."/>
            <person name="Miyauchi S."/>
            <person name="Viragh M."/>
            <person name="Drula E."/>
            <person name="Min B."/>
            <person name="Chaduli D."/>
            <person name="Navarro D."/>
            <person name="Favel A."/>
            <person name="Norest M."/>
            <person name="Lesage-Meessen L."/>
            <person name="Balint B."/>
            <person name="Merenyi Z."/>
            <person name="de Eugenio L."/>
            <person name="Morin E."/>
            <person name="Martinez A.T."/>
            <person name="Baldrian P."/>
            <person name="Stursova M."/>
            <person name="Martinez M.J."/>
            <person name="Novotny C."/>
            <person name="Magnuson J.K."/>
            <person name="Spatafora J.W."/>
            <person name="Maurice S."/>
            <person name="Pangilinan J."/>
            <person name="Andreopoulos W."/>
            <person name="LaButti K."/>
            <person name="Hundley H."/>
            <person name="Na H."/>
            <person name="Kuo A."/>
            <person name="Barry K."/>
            <person name="Lipzen A."/>
            <person name="Henrissat B."/>
            <person name="Riley R."/>
            <person name="Ahrendt S."/>
            <person name="Nagy L.G."/>
            <person name="Grigoriev I.V."/>
            <person name="Martin F."/>
            <person name="Rosso M.N."/>
        </authorList>
    </citation>
    <scope>NUCLEOTIDE SEQUENCE</scope>
    <source>
        <strain evidence="1">CBS 384.51</strain>
    </source>
</reference>
<organism evidence="1 2">
    <name type="scientific">Irpex rosettiformis</name>
    <dbReference type="NCBI Taxonomy" id="378272"/>
    <lineage>
        <taxon>Eukaryota</taxon>
        <taxon>Fungi</taxon>
        <taxon>Dikarya</taxon>
        <taxon>Basidiomycota</taxon>
        <taxon>Agaricomycotina</taxon>
        <taxon>Agaricomycetes</taxon>
        <taxon>Polyporales</taxon>
        <taxon>Irpicaceae</taxon>
        <taxon>Irpex</taxon>
    </lineage>
</organism>
<dbReference type="Proteomes" id="UP001055072">
    <property type="component" value="Unassembled WGS sequence"/>
</dbReference>
<comment type="caution">
    <text evidence="1">The sequence shown here is derived from an EMBL/GenBank/DDBJ whole genome shotgun (WGS) entry which is preliminary data.</text>
</comment>
<evidence type="ECO:0000313" key="2">
    <source>
        <dbReference type="Proteomes" id="UP001055072"/>
    </source>
</evidence>
<proteinExistence type="predicted"/>
<evidence type="ECO:0000313" key="1">
    <source>
        <dbReference type="EMBL" id="KAI0084850.1"/>
    </source>
</evidence>
<name>A0ACB8TS71_9APHY</name>
<keyword evidence="2" id="KW-1185">Reference proteome</keyword>
<sequence length="435" mass="44543">MNYLKLAPLFVYLLTVSVSARPLDEGAPIGDMTLGLVLPTAIPNLKLPLPDAGTGSSAKPSVPGVPGAPIPGAGASKSSNAPGLSSLSHVAKPAKALRRSPGPGPGPSHSNPRLQPRMVREPDYAAAKSNVTIPVAPTTTEASTKREINEKQFRKGWVVPPPQPSSTPSSQQAHPKRAPKHSKKKGYITQNHKRPTQAAAQKPTHTEPAKSDQAAPARPDLKAEHAAEDSASASSSKPSNNSPAAGFANLVKSTGAAPSLLQAAAAGVPALPDTPVTSADTNPTIDAAADQGNEQAKAQAKVPQPVQEKTPETGDNKSAYPAYSGNLPAAPTPASSTPTATTKVRRHSLVLDSDPAIPPSADTKAKKDPAFGLVNFDSNAKPPPSSADSAGKVSKPSAKPSSTPVPVPKESIYQPEEPGYGSASVYPEATMSPSP</sequence>
<gene>
    <name evidence="1" type="ORF">BDY19DRAFT_997254</name>
</gene>
<dbReference type="EMBL" id="MU274937">
    <property type="protein sequence ID" value="KAI0084850.1"/>
    <property type="molecule type" value="Genomic_DNA"/>
</dbReference>